<evidence type="ECO:0000256" key="1">
    <source>
        <dbReference type="ARBA" id="ARBA00001966"/>
    </source>
</evidence>
<comment type="caution">
    <text evidence="8">The sequence shown here is derived from an EMBL/GenBank/DDBJ whole genome shotgun (WGS) entry which is preliminary data.</text>
</comment>
<evidence type="ECO:0000256" key="5">
    <source>
        <dbReference type="ARBA" id="ARBA00023004"/>
    </source>
</evidence>
<dbReference type="GO" id="GO:0046872">
    <property type="term" value="F:metal ion binding"/>
    <property type="evidence" value="ECO:0007669"/>
    <property type="project" value="UniProtKB-KW"/>
</dbReference>
<dbReference type="GO" id="GO:0003824">
    <property type="term" value="F:catalytic activity"/>
    <property type="evidence" value="ECO:0007669"/>
    <property type="project" value="InterPro"/>
</dbReference>
<dbReference type="InterPro" id="IPR023404">
    <property type="entry name" value="rSAM_horseshoe"/>
</dbReference>
<dbReference type="SMART" id="SM00729">
    <property type="entry name" value="Elp3"/>
    <property type="match status" value="1"/>
</dbReference>
<dbReference type="InterPro" id="IPR058240">
    <property type="entry name" value="rSAM_sf"/>
</dbReference>
<dbReference type="RefSeq" id="WP_140396574.1">
    <property type="nucleotide sequence ID" value="NZ_FOJJ01000001.1"/>
</dbReference>
<evidence type="ECO:0000313" key="8">
    <source>
        <dbReference type="EMBL" id="TRO83817.1"/>
    </source>
</evidence>
<dbReference type="GO" id="GO:0002926">
    <property type="term" value="P:tRNA wobble base 5-methoxycarbonylmethyl-2-thiouridinylation"/>
    <property type="evidence" value="ECO:0007669"/>
    <property type="project" value="TreeGrafter"/>
</dbReference>
<gene>
    <name evidence="8" type="ORF">FL622_01135</name>
</gene>
<dbReference type="InterPro" id="IPR007197">
    <property type="entry name" value="rSAM"/>
</dbReference>
<dbReference type="SFLD" id="SFLDG01086">
    <property type="entry name" value="elongater_protein-like"/>
    <property type="match status" value="1"/>
</dbReference>
<keyword evidence="4" id="KW-0479">Metal-binding</keyword>
<dbReference type="GO" id="GO:0051539">
    <property type="term" value="F:4 iron, 4 sulfur cluster binding"/>
    <property type="evidence" value="ECO:0007669"/>
    <property type="project" value="UniProtKB-KW"/>
</dbReference>
<reference evidence="8 9" key="1">
    <citation type="submission" date="2019-07" db="EMBL/GenBank/DDBJ databases">
        <title>Insights of Desulfuromonas acetexigens electromicrobiology.</title>
        <authorList>
            <person name="Katuri K."/>
            <person name="Sapireddy V."/>
            <person name="Shaw D.R."/>
            <person name="Saikaly P."/>
        </authorList>
    </citation>
    <scope>NUCLEOTIDE SEQUENCE [LARGE SCALE GENOMIC DNA]</scope>
    <source>
        <strain evidence="8 9">2873</strain>
    </source>
</reference>
<dbReference type="EMBL" id="VJVV01000001">
    <property type="protein sequence ID" value="TRO83817.1"/>
    <property type="molecule type" value="Genomic_DNA"/>
</dbReference>
<dbReference type="GO" id="GO:0005737">
    <property type="term" value="C:cytoplasm"/>
    <property type="evidence" value="ECO:0007669"/>
    <property type="project" value="TreeGrafter"/>
</dbReference>
<comment type="cofactor">
    <cofactor evidence="1">
        <name>[4Fe-4S] cluster</name>
        <dbReference type="ChEBI" id="CHEBI:49883"/>
    </cofactor>
</comment>
<dbReference type="CDD" id="cd01335">
    <property type="entry name" value="Radical_SAM"/>
    <property type="match status" value="1"/>
</dbReference>
<accession>A0A550JKV3</accession>
<proteinExistence type="predicted"/>
<evidence type="ECO:0000256" key="3">
    <source>
        <dbReference type="ARBA" id="ARBA00022691"/>
    </source>
</evidence>
<dbReference type="InterPro" id="IPR006638">
    <property type="entry name" value="Elp3/MiaA/NifB-like_rSAM"/>
</dbReference>
<dbReference type="SFLD" id="SFLDS00029">
    <property type="entry name" value="Radical_SAM"/>
    <property type="match status" value="1"/>
</dbReference>
<organism evidence="8 9">
    <name type="scientific">Trichloromonas acetexigens</name>
    <dbReference type="NCBI Taxonomy" id="38815"/>
    <lineage>
        <taxon>Bacteria</taxon>
        <taxon>Pseudomonadati</taxon>
        <taxon>Thermodesulfobacteriota</taxon>
        <taxon>Desulfuromonadia</taxon>
        <taxon>Desulfuromonadales</taxon>
        <taxon>Trichloromonadaceae</taxon>
        <taxon>Trichloromonas</taxon>
    </lineage>
</organism>
<dbReference type="Gene3D" id="3.80.30.20">
    <property type="entry name" value="tm_1862 like domain"/>
    <property type="match status" value="1"/>
</dbReference>
<keyword evidence="3" id="KW-0949">S-adenosyl-L-methionine</keyword>
<keyword evidence="2" id="KW-0004">4Fe-4S</keyword>
<keyword evidence="9" id="KW-1185">Reference proteome</keyword>
<dbReference type="OrthoDB" id="9815044at2"/>
<evidence type="ECO:0000259" key="7">
    <source>
        <dbReference type="PROSITE" id="PS51918"/>
    </source>
</evidence>
<evidence type="ECO:0000256" key="6">
    <source>
        <dbReference type="ARBA" id="ARBA00023014"/>
    </source>
</evidence>
<dbReference type="Proteomes" id="UP000317155">
    <property type="component" value="Unassembled WGS sequence"/>
</dbReference>
<dbReference type="PROSITE" id="PS51918">
    <property type="entry name" value="RADICAL_SAM"/>
    <property type="match status" value="1"/>
</dbReference>
<keyword evidence="6" id="KW-0411">Iron-sulfur</keyword>
<dbReference type="Pfam" id="PF16199">
    <property type="entry name" value="Radical_SAM_C"/>
    <property type="match status" value="1"/>
</dbReference>
<dbReference type="InterPro" id="IPR039661">
    <property type="entry name" value="ELP3"/>
</dbReference>
<dbReference type="PANTHER" id="PTHR11135">
    <property type="entry name" value="HISTONE ACETYLTRANSFERASE-RELATED"/>
    <property type="match status" value="1"/>
</dbReference>
<keyword evidence="5" id="KW-0408">Iron</keyword>
<dbReference type="InterPro" id="IPR032432">
    <property type="entry name" value="Radical_SAM_C"/>
</dbReference>
<evidence type="ECO:0000256" key="4">
    <source>
        <dbReference type="ARBA" id="ARBA00022723"/>
    </source>
</evidence>
<dbReference type="AlphaFoldDB" id="A0A550JKV3"/>
<protein>
    <submittedName>
        <fullName evidence="8">Radical SAM protein</fullName>
    </submittedName>
</protein>
<evidence type="ECO:0000313" key="9">
    <source>
        <dbReference type="Proteomes" id="UP000317155"/>
    </source>
</evidence>
<dbReference type="SUPFAM" id="SSF102114">
    <property type="entry name" value="Radical SAM enzymes"/>
    <property type="match status" value="1"/>
</dbReference>
<sequence length="343" mass="37417">MRIYPFFIPHAGCPHRCSFCRQSQVSGRLSPPDPSTIATQLEEMLTGQGGGEVAFYGGSFTSLPVEVQDAYLNGAAPSLAAGRIDGIRVSARPDALGEKEVSFLQERGVTTVEVGVQSFSPEVLRRAERGHDSEAVSQAVFVLRRAGLKIGLQLMPGLPGGDRAEALRSLDAALALKPDFLRVYPTVVLRGTTLAEEYLAGRYQPLSLATAVELCAEMAWRCRARKVPVIRWGLHNQPELTADGAMLSGPWHPAFGQLVRAHLWLRALIALAAKGDREVSVPVAEFSDAQGHRRDNLCSLRERYPDFALRADPDLAPHTLRCAAGQVSLWSLSAYSQRSWSFD</sequence>
<dbReference type="SFLD" id="SFLDG01082">
    <property type="entry name" value="B12-binding_domain_containing"/>
    <property type="match status" value="1"/>
</dbReference>
<feature type="domain" description="Radical SAM core" evidence="7">
    <location>
        <begin position="1"/>
        <end position="225"/>
    </location>
</feature>
<dbReference type="PANTHER" id="PTHR11135:SF0">
    <property type="entry name" value="ELONGATOR COMPLEX PROTEIN 3"/>
    <property type="match status" value="1"/>
</dbReference>
<evidence type="ECO:0000256" key="2">
    <source>
        <dbReference type="ARBA" id="ARBA00022485"/>
    </source>
</evidence>
<dbReference type="Pfam" id="PF04055">
    <property type="entry name" value="Radical_SAM"/>
    <property type="match status" value="1"/>
</dbReference>
<name>A0A550JKV3_9BACT</name>